<evidence type="ECO:0000256" key="1">
    <source>
        <dbReference type="ARBA" id="ARBA00022969"/>
    </source>
</evidence>
<gene>
    <name evidence="2" type="primary">sspI</name>
    <name evidence="2" type="ORF">IAB59_01730</name>
</gene>
<keyword evidence="1" id="KW-0749">Sporulation</keyword>
<dbReference type="AlphaFoldDB" id="A0A9D1GA05"/>
<dbReference type="EMBL" id="DVKQ01000018">
    <property type="protein sequence ID" value="HIT37185.1"/>
    <property type="molecule type" value="Genomic_DNA"/>
</dbReference>
<dbReference type="NCBIfam" id="TIGR03092">
    <property type="entry name" value="SASP_sspI"/>
    <property type="match status" value="1"/>
</dbReference>
<dbReference type="GO" id="GO:0030435">
    <property type="term" value="P:sporulation resulting in formation of a cellular spore"/>
    <property type="evidence" value="ECO:0007669"/>
    <property type="project" value="UniProtKB-KW"/>
</dbReference>
<evidence type="ECO:0000313" key="3">
    <source>
        <dbReference type="Proteomes" id="UP000886833"/>
    </source>
</evidence>
<reference evidence="2" key="2">
    <citation type="journal article" date="2021" name="PeerJ">
        <title>Extensive microbial diversity within the chicken gut microbiome revealed by metagenomics and culture.</title>
        <authorList>
            <person name="Gilroy R."/>
            <person name="Ravi A."/>
            <person name="Getino M."/>
            <person name="Pursley I."/>
            <person name="Horton D.L."/>
            <person name="Alikhan N.F."/>
            <person name="Baker D."/>
            <person name="Gharbi K."/>
            <person name="Hall N."/>
            <person name="Watson M."/>
            <person name="Adriaenssens E.M."/>
            <person name="Foster-Nyarko E."/>
            <person name="Jarju S."/>
            <person name="Secka A."/>
            <person name="Antonio M."/>
            <person name="Oren A."/>
            <person name="Chaudhuri R.R."/>
            <person name="La Ragione R."/>
            <person name="Hildebrand F."/>
            <person name="Pallen M.J."/>
        </authorList>
    </citation>
    <scope>NUCLEOTIDE SEQUENCE</scope>
    <source>
        <strain evidence="2">CHK195-26880</strain>
    </source>
</reference>
<organism evidence="2 3">
    <name type="scientific">Candidatus Onthousia faecipullorum</name>
    <dbReference type="NCBI Taxonomy" id="2840887"/>
    <lineage>
        <taxon>Bacteria</taxon>
        <taxon>Bacillati</taxon>
        <taxon>Bacillota</taxon>
        <taxon>Bacilli</taxon>
        <taxon>Candidatus Onthousia</taxon>
    </lineage>
</organism>
<sequence length="68" mass="7848">MSIKDYILNNFKNDNKESIKEAIVESINSKDEVTLPGMGVFMEIIWNNATDEMKNEILTILENNLKEN</sequence>
<accession>A0A9D1GA05</accession>
<proteinExistence type="predicted"/>
<dbReference type="Pfam" id="PF14098">
    <property type="entry name" value="SSPI"/>
    <property type="match status" value="1"/>
</dbReference>
<dbReference type="InterPro" id="IPR017525">
    <property type="entry name" value="SspI"/>
</dbReference>
<evidence type="ECO:0000313" key="2">
    <source>
        <dbReference type="EMBL" id="HIT37185.1"/>
    </source>
</evidence>
<protein>
    <submittedName>
        <fullName evidence="2">Small acid-soluble spore protein SspI</fullName>
    </submittedName>
</protein>
<dbReference type="GO" id="GO:0030436">
    <property type="term" value="P:asexual sporulation"/>
    <property type="evidence" value="ECO:0007669"/>
    <property type="project" value="InterPro"/>
</dbReference>
<reference evidence="2" key="1">
    <citation type="submission" date="2020-10" db="EMBL/GenBank/DDBJ databases">
        <authorList>
            <person name="Gilroy R."/>
        </authorList>
    </citation>
    <scope>NUCLEOTIDE SEQUENCE</scope>
    <source>
        <strain evidence="2">CHK195-26880</strain>
    </source>
</reference>
<name>A0A9D1GA05_9FIRM</name>
<dbReference type="Proteomes" id="UP000886833">
    <property type="component" value="Unassembled WGS sequence"/>
</dbReference>
<comment type="caution">
    <text evidence="2">The sequence shown here is derived from an EMBL/GenBank/DDBJ whole genome shotgun (WGS) entry which is preliminary data.</text>
</comment>